<evidence type="ECO:0000313" key="2">
    <source>
        <dbReference type="EnsemblPlants" id="OPUNC06G07600.1"/>
    </source>
</evidence>
<evidence type="ECO:0000313" key="3">
    <source>
        <dbReference type="Proteomes" id="UP000026962"/>
    </source>
</evidence>
<reference evidence="2" key="2">
    <citation type="submission" date="2018-05" db="EMBL/GenBank/DDBJ databases">
        <title>OpunRS2 (Oryza punctata Reference Sequence Version 2).</title>
        <authorList>
            <person name="Zhang J."/>
            <person name="Kudrna D."/>
            <person name="Lee S."/>
            <person name="Talag J."/>
            <person name="Welchert J."/>
            <person name="Wing R.A."/>
        </authorList>
    </citation>
    <scope>NUCLEOTIDE SEQUENCE [LARGE SCALE GENOMIC DNA]</scope>
</reference>
<reference evidence="2" key="1">
    <citation type="submission" date="2015-04" db="UniProtKB">
        <authorList>
            <consortium name="EnsemblPlants"/>
        </authorList>
    </citation>
    <scope>IDENTIFICATION</scope>
</reference>
<protein>
    <submittedName>
        <fullName evidence="2">Uncharacterized protein</fullName>
    </submittedName>
</protein>
<feature type="region of interest" description="Disordered" evidence="1">
    <location>
        <begin position="57"/>
        <end position="97"/>
    </location>
</feature>
<keyword evidence="3" id="KW-1185">Reference proteome</keyword>
<dbReference type="EnsemblPlants" id="OPUNC06G07600.1">
    <property type="protein sequence ID" value="OPUNC06G07600.1"/>
    <property type="gene ID" value="OPUNC06G07600"/>
</dbReference>
<accession>A0A0E0L9I2</accession>
<name>A0A0E0L9I2_ORYPU</name>
<organism evidence="2">
    <name type="scientific">Oryza punctata</name>
    <name type="common">Red rice</name>
    <dbReference type="NCBI Taxonomy" id="4537"/>
    <lineage>
        <taxon>Eukaryota</taxon>
        <taxon>Viridiplantae</taxon>
        <taxon>Streptophyta</taxon>
        <taxon>Embryophyta</taxon>
        <taxon>Tracheophyta</taxon>
        <taxon>Spermatophyta</taxon>
        <taxon>Magnoliopsida</taxon>
        <taxon>Liliopsida</taxon>
        <taxon>Poales</taxon>
        <taxon>Poaceae</taxon>
        <taxon>BOP clade</taxon>
        <taxon>Oryzoideae</taxon>
        <taxon>Oryzeae</taxon>
        <taxon>Oryzinae</taxon>
        <taxon>Oryza</taxon>
    </lineage>
</organism>
<dbReference type="Proteomes" id="UP000026962">
    <property type="component" value="Chromosome 6"/>
</dbReference>
<dbReference type="AlphaFoldDB" id="A0A0E0L9I2"/>
<feature type="region of interest" description="Disordered" evidence="1">
    <location>
        <begin position="23"/>
        <end position="45"/>
    </location>
</feature>
<proteinExistence type="predicted"/>
<dbReference type="HOGENOM" id="CLU_2188238_0_0_1"/>
<dbReference type="Gramene" id="OPUNC06G07600.1">
    <property type="protein sequence ID" value="OPUNC06G07600.1"/>
    <property type="gene ID" value="OPUNC06G07600"/>
</dbReference>
<evidence type="ECO:0000256" key="1">
    <source>
        <dbReference type="SAM" id="MobiDB-lite"/>
    </source>
</evidence>
<sequence length="109" mass="11418">MELPEDNISNRLGASLLSLDLRRRAGEPSGAVRRRSSGGEPAKKICRLGSSAPCAISRLNRGGGEQSRGGDPAGEHPHICGGEPAKQAERRGSSGGEVESFALKKWGIL</sequence>